<dbReference type="FunFam" id="3.40.50.150:FF:000157">
    <property type="entry name" value="Ribosomal RNA small subunit methyltransferase A"/>
    <property type="match status" value="1"/>
</dbReference>
<evidence type="ECO:0000256" key="1">
    <source>
        <dbReference type="ARBA" id="ARBA00022490"/>
    </source>
</evidence>
<dbReference type="InterPro" id="IPR029063">
    <property type="entry name" value="SAM-dependent_MTases_sf"/>
</dbReference>
<evidence type="ECO:0000259" key="10">
    <source>
        <dbReference type="SMART" id="SM00650"/>
    </source>
</evidence>
<dbReference type="PANTHER" id="PTHR11727:SF7">
    <property type="entry name" value="DIMETHYLADENOSINE TRANSFERASE-RELATED"/>
    <property type="match status" value="1"/>
</dbReference>
<dbReference type="InterPro" id="IPR001737">
    <property type="entry name" value="KsgA/Erm"/>
</dbReference>
<feature type="transmembrane region" description="Helical" evidence="9">
    <location>
        <begin position="21"/>
        <end position="39"/>
    </location>
</feature>
<dbReference type="GO" id="GO:0005829">
    <property type="term" value="C:cytosol"/>
    <property type="evidence" value="ECO:0007669"/>
    <property type="project" value="TreeGrafter"/>
</dbReference>
<feature type="binding site" evidence="7 8">
    <location>
        <position position="63"/>
    </location>
    <ligand>
        <name>S-adenosyl-L-methionine</name>
        <dbReference type="ChEBI" id="CHEBI:59789"/>
    </ligand>
</feature>
<protein>
    <recommendedName>
        <fullName evidence="7">Ribosomal RNA small subunit methyltransferase A</fullName>
        <ecNumber evidence="7">2.1.1.182</ecNumber>
    </recommendedName>
    <alternativeName>
        <fullName evidence="7">16S rRNA (adenine(1518)-N(6)/adenine(1519)-N(6))-dimethyltransferase</fullName>
    </alternativeName>
    <alternativeName>
        <fullName evidence="7">16S rRNA dimethyladenosine transferase</fullName>
    </alternativeName>
    <alternativeName>
        <fullName evidence="7">16S rRNA dimethylase</fullName>
    </alternativeName>
    <alternativeName>
        <fullName evidence="7">S-adenosylmethionine-6-N', N'-adenosyl(rRNA) dimethyltransferase</fullName>
    </alternativeName>
</protein>
<feature type="domain" description="Ribosomal RNA adenine methylase transferase N-terminal" evidence="10">
    <location>
        <begin position="68"/>
        <end position="238"/>
    </location>
</feature>
<keyword evidence="9" id="KW-0472">Membrane</keyword>
<dbReference type="InterPro" id="IPR020598">
    <property type="entry name" value="rRNA_Ade_methylase_Trfase_N"/>
</dbReference>
<dbReference type="Gene3D" id="1.10.8.100">
    <property type="entry name" value="Ribosomal RNA adenine dimethylase-like, domain 2"/>
    <property type="match status" value="1"/>
</dbReference>
<keyword evidence="3 7" id="KW-0489">Methyltransferase</keyword>
<comment type="caution">
    <text evidence="11">The sequence shown here is derived from an EMBL/GenBank/DDBJ whole genome shotgun (WGS) entry which is preliminary data.</text>
</comment>
<sequence>MDAWAGRRGLLARQGRNMGRETWVVIYFSYFCAYVAAALRSPGAYSNKMKQVKPKKNLGQHFLTDLNIARRIADTVDACPGIPVLEIGPGMGVLTQYLVQKPREVRAVEIDSESVRYLHEAYPQLRDRIIGEDFLRMDLARLFDGQPFVLTGNYPYDISSQIFFKMLDNKDLIPCCTGMIQREVAQRMASAPGTKAYGILSVLVQAWYDVEYLFTVDEDVFNPPPKVKSAVIRMTRNAVTSLGCDETLFRRVVKTVFNQRRKMLRVSLRQFFSKASMPGPDFFARDMMTRRPEQLSIAEFVGLTNWIAEEQARRKGDEA</sequence>
<dbReference type="Proteomes" id="UP000007820">
    <property type="component" value="Unassembled WGS sequence"/>
</dbReference>
<feature type="binding site" evidence="7 8">
    <location>
        <position position="88"/>
    </location>
    <ligand>
        <name>S-adenosyl-L-methionine</name>
        <dbReference type="ChEBI" id="CHEBI:59789"/>
    </ligand>
</feature>
<dbReference type="InterPro" id="IPR020596">
    <property type="entry name" value="rRNA_Ade_Mease_Trfase_CS"/>
</dbReference>
<dbReference type="SUPFAM" id="SSF53335">
    <property type="entry name" value="S-adenosyl-L-methionine-dependent methyltransferases"/>
    <property type="match status" value="1"/>
</dbReference>
<keyword evidence="9" id="KW-1133">Transmembrane helix</keyword>
<evidence type="ECO:0000256" key="3">
    <source>
        <dbReference type="ARBA" id="ARBA00022603"/>
    </source>
</evidence>
<keyword evidence="9" id="KW-0812">Transmembrane</keyword>
<dbReference type="SMART" id="SM00650">
    <property type="entry name" value="rADc"/>
    <property type="match status" value="1"/>
</dbReference>
<dbReference type="GO" id="GO:0052908">
    <property type="term" value="F:16S rRNA (adenine(1518)-N(6)/adenine(1519)-N(6))-dimethyltransferase activity"/>
    <property type="evidence" value="ECO:0007669"/>
    <property type="project" value="UniProtKB-EC"/>
</dbReference>
<evidence type="ECO:0000256" key="5">
    <source>
        <dbReference type="ARBA" id="ARBA00022691"/>
    </source>
</evidence>
<organism evidence="11 12">
    <name type="scientific">Prevotella dentalis (strain ATCC 49559 / DSM 3688 / JCM 13448 / NCTC 12043 / ES 2772)</name>
    <name type="common">Mitsuokella dentalis</name>
    <dbReference type="NCBI Taxonomy" id="908937"/>
    <lineage>
        <taxon>Bacteria</taxon>
        <taxon>Pseudomonadati</taxon>
        <taxon>Bacteroidota</taxon>
        <taxon>Bacteroidia</taxon>
        <taxon>Bacteroidales</taxon>
        <taxon>Prevotellaceae</taxon>
        <taxon>Prevotella</taxon>
    </lineage>
</organism>
<keyword evidence="2 7" id="KW-0698">rRNA processing</keyword>
<keyword evidence="5 7" id="KW-0949">S-adenosyl-L-methionine</keyword>
<dbReference type="CDD" id="cd02440">
    <property type="entry name" value="AdoMet_MTases"/>
    <property type="match status" value="1"/>
</dbReference>
<feature type="binding site" evidence="7 8">
    <location>
        <position position="133"/>
    </location>
    <ligand>
        <name>S-adenosyl-L-methionine</name>
        <dbReference type="ChEBI" id="CHEBI:59789"/>
    </ligand>
</feature>
<evidence type="ECO:0000256" key="4">
    <source>
        <dbReference type="ARBA" id="ARBA00022679"/>
    </source>
</evidence>
<gene>
    <name evidence="7" type="primary">rsmA</name>
    <name evidence="7 11" type="synonym">ksgA</name>
    <name evidence="11" type="ORF">HMPREF9136_0450</name>
</gene>
<keyword evidence="6 7" id="KW-0694">RNA-binding</keyword>
<evidence type="ECO:0000256" key="9">
    <source>
        <dbReference type="SAM" id="Phobius"/>
    </source>
</evidence>
<evidence type="ECO:0000313" key="11">
    <source>
        <dbReference type="EMBL" id="EGQ16601.1"/>
    </source>
</evidence>
<dbReference type="HAMAP" id="MF_00607">
    <property type="entry name" value="16SrRNA_methyltr_A"/>
    <property type="match status" value="1"/>
</dbReference>
<dbReference type="STRING" id="908937.Prede_0327"/>
<evidence type="ECO:0000256" key="2">
    <source>
        <dbReference type="ARBA" id="ARBA00022552"/>
    </source>
</evidence>
<evidence type="ECO:0000313" key="12">
    <source>
        <dbReference type="Proteomes" id="UP000007820"/>
    </source>
</evidence>
<name>F9D0S2_PREDD</name>
<dbReference type="PROSITE" id="PS51689">
    <property type="entry name" value="SAM_RNA_A_N6_MT"/>
    <property type="match status" value="1"/>
</dbReference>
<comment type="similarity">
    <text evidence="7">Belongs to the class I-like SAM-binding methyltransferase superfamily. rRNA adenine N(6)-methyltransferase family. RsmA subfamily.</text>
</comment>
<reference evidence="11 12" key="1">
    <citation type="submission" date="2011-04" db="EMBL/GenBank/DDBJ databases">
        <authorList>
            <person name="Muzny D."/>
            <person name="Qin X."/>
            <person name="Deng J."/>
            <person name="Jiang H."/>
            <person name="Liu Y."/>
            <person name="Qu J."/>
            <person name="Song X.-Z."/>
            <person name="Zhang L."/>
            <person name="Thornton R."/>
            <person name="Coyle M."/>
            <person name="Francisco L."/>
            <person name="Jackson L."/>
            <person name="Javaid M."/>
            <person name="Korchina V."/>
            <person name="Kovar C."/>
            <person name="Mata R."/>
            <person name="Mathew T."/>
            <person name="Ngo R."/>
            <person name="Nguyen L."/>
            <person name="Nguyen N."/>
            <person name="Okwuonu G."/>
            <person name="Ongeri F."/>
            <person name="Pham C."/>
            <person name="Simmons D."/>
            <person name="Wilczek-Boney K."/>
            <person name="Hale W."/>
            <person name="Jakkamsetti A."/>
            <person name="Pham P."/>
            <person name="Ruth R."/>
            <person name="San Lucas F."/>
            <person name="Warren J."/>
            <person name="Zhang J."/>
            <person name="Zhao Z."/>
            <person name="Zhou C."/>
            <person name="Zhu D."/>
            <person name="Lee S."/>
            <person name="Bess C."/>
            <person name="Blankenburg K."/>
            <person name="Forbes L."/>
            <person name="Fu Q."/>
            <person name="Gubbala S."/>
            <person name="Hirani K."/>
            <person name="Jayaseelan J.C."/>
            <person name="Lara F."/>
            <person name="Munidasa M."/>
            <person name="Palculict T."/>
            <person name="Patil S."/>
            <person name="Pu L.-L."/>
            <person name="Saada N."/>
            <person name="Tang L."/>
            <person name="Weissenberger G."/>
            <person name="Zhu Y."/>
            <person name="Hemphill L."/>
            <person name="Shang Y."/>
            <person name="Youmans B."/>
            <person name="Ayvaz T."/>
            <person name="Ross M."/>
            <person name="Santibanez J."/>
            <person name="Aqrawi P."/>
            <person name="Gross S."/>
            <person name="Joshi V."/>
            <person name="Fowler G."/>
            <person name="Nazareth L."/>
            <person name="Reid J."/>
            <person name="Worley K."/>
            <person name="Petrosino J."/>
            <person name="Highlander S."/>
            <person name="Gibbs R."/>
        </authorList>
    </citation>
    <scope>NUCLEOTIDE SEQUENCE [LARGE SCALE GENOMIC DNA]</scope>
    <source>
        <strain evidence="11 12">DSM 3688</strain>
    </source>
</reference>
<feature type="binding site" evidence="7 8">
    <location>
        <position position="109"/>
    </location>
    <ligand>
        <name>S-adenosyl-L-methionine</name>
        <dbReference type="ChEBI" id="CHEBI:59789"/>
    </ligand>
</feature>
<comment type="catalytic activity">
    <reaction evidence="7">
        <text>adenosine(1518)/adenosine(1519) in 16S rRNA + 4 S-adenosyl-L-methionine = N(6)-dimethyladenosine(1518)/N(6)-dimethyladenosine(1519) in 16S rRNA + 4 S-adenosyl-L-homocysteine + 4 H(+)</text>
        <dbReference type="Rhea" id="RHEA:19609"/>
        <dbReference type="Rhea" id="RHEA-COMP:10232"/>
        <dbReference type="Rhea" id="RHEA-COMP:10233"/>
        <dbReference type="ChEBI" id="CHEBI:15378"/>
        <dbReference type="ChEBI" id="CHEBI:57856"/>
        <dbReference type="ChEBI" id="CHEBI:59789"/>
        <dbReference type="ChEBI" id="CHEBI:74411"/>
        <dbReference type="ChEBI" id="CHEBI:74493"/>
        <dbReference type="EC" id="2.1.1.182"/>
    </reaction>
</comment>
<evidence type="ECO:0000256" key="8">
    <source>
        <dbReference type="PROSITE-ProRule" id="PRU01026"/>
    </source>
</evidence>
<feature type="binding site" evidence="7 8">
    <location>
        <position position="153"/>
    </location>
    <ligand>
        <name>S-adenosyl-L-methionine</name>
        <dbReference type="ChEBI" id="CHEBI:59789"/>
    </ligand>
</feature>
<keyword evidence="4 7" id="KW-0808">Transferase</keyword>
<dbReference type="EC" id="2.1.1.182" evidence="7"/>
<dbReference type="Gene3D" id="3.40.50.150">
    <property type="entry name" value="Vaccinia Virus protein VP39"/>
    <property type="match status" value="1"/>
</dbReference>
<dbReference type="eggNOG" id="COG0030">
    <property type="taxonomic scope" value="Bacteria"/>
</dbReference>
<keyword evidence="1 7" id="KW-0963">Cytoplasm</keyword>
<dbReference type="FunFam" id="1.10.8.100:FF:000001">
    <property type="entry name" value="Ribosomal RNA small subunit methyltransferase A"/>
    <property type="match status" value="1"/>
</dbReference>
<dbReference type="Pfam" id="PF00398">
    <property type="entry name" value="RrnaAD"/>
    <property type="match status" value="1"/>
</dbReference>
<dbReference type="InterPro" id="IPR023165">
    <property type="entry name" value="rRNA_Ade_diMease-like_C"/>
</dbReference>
<evidence type="ECO:0000256" key="6">
    <source>
        <dbReference type="ARBA" id="ARBA00022884"/>
    </source>
</evidence>
<dbReference type="GO" id="GO:0003723">
    <property type="term" value="F:RNA binding"/>
    <property type="evidence" value="ECO:0007669"/>
    <property type="project" value="UniProtKB-UniRule"/>
</dbReference>
<dbReference type="PANTHER" id="PTHR11727">
    <property type="entry name" value="DIMETHYLADENOSINE TRANSFERASE"/>
    <property type="match status" value="1"/>
</dbReference>
<proteinExistence type="inferred from homology"/>
<comment type="subcellular location">
    <subcellularLocation>
        <location evidence="7">Cytoplasm</location>
    </subcellularLocation>
</comment>
<dbReference type="PROSITE" id="PS01131">
    <property type="entry name" value="RRNA_A_DIMETH"/>
    <property type="match status" value="1"/>
</dbReference>
<feature type="binding site" evidence="7 8">
    <location>
        <position position="61"/>
    </location>
    <ligand>
        <name>S-adenosyl-L-methionine</name>
        <dbReference type="ChEBI" id="CHEBI:59789"/>
    </ligand>
</feature>
<accession>F9D0S2</accession>
<comment type="function">
    <text evidence="7">Specifically dimethylates two adjacent adenosines (A1518 and A1519) in the loop of a conserved hairpin near the 3'-end of 16S rRNA in the 30S particle. May play a critical role in biogenesis of 30S subunits.</text>
</comment>
<evidence type="ECO:0000256" key="7">
    <source>
        <dbReference type="HAMAP-Rule" id="MF_00607"/>
    </source>
</evidence>
<dbReference type="NCBIfam" id="TIGR00755">
    <property type="entry name" value="ksgA"/>
    <property type="match status" value="1"/>
</dbReference>
<dbReference type="InterPro" id="IPR011530">
    <property type="entry name" value="rRNA_adenine_dimethylase"/>
</dbReference>
<dbReference type="AlphaFoldDB" id="F9D0S2"/>
<dbReference type="EMBL" id="AFPW01000006">
    <property type="protein sequence ID" value="EGQ16601.1"/>
    <property type="molecule type" value="Genomic_DNA"/>
</dbReference>